<dbReference type="InterPro" id="IPR001048">
    <property type="entry name" value="Asp/Glu/Uridylate_kinase"/>
</dbReference>
<evidence type="ECO:0000313" key="23">
    <source>
        <dbReference type="Proteomes" id="UP000515135"/>
    </source>
</evidence>
<evidence type="ECO:0000256" key="5">
    <source>
        <dbReference type="ARBA" id="ARBA00009302"/>
    </source>
</evidence>
<comment type="subunit">
    <text evidence="19">Can form homodimers/multimers.</text>
</comment>
<dbReference type="PIRSF" id="PIRSF036429">
    <property type="entry name" value="P5C_syn"/>
    <property type="match status" value="1"/>
</dbReference>
<dbReference type="OrthoDB" id="1934954at2759"/>
<accession>A0A6P4YQ06</accession>
<keyword evidence="12 20" id="KW-0521">NADP</keyword>
<dbReference type="GO" id="GO:0055129">
    <property type="term" value="P:L-proline biosynthetic process"/>
    <property type="evidence" value="ECO:0007669"/>
    <property type="project" value="UniProtKB-UniRule"/>
</dbReference>
<organism evidence="23 24">
    <name type="scientific">Branchiostoma belcheri</name>
    <name type="common">Amphioxus</name>
    <dbReference type="NCBI Taxonomy" id="7741"/>
    <lineage>
        <taxon>Eukaryota</taxon>
        <taxon>Metazoa</taxon>
        <taxon>Chordata</taxon>
        <taxon>Cephalochordata</taxon>
        <taxon>Leptocardii</taxon>
        <taxon>Amphioxiformes</taxon>
        <taxon>Branchiostomatidae</taxon>
        <taxon>Branchiostoma</taxon>
    </lineage>
</organism>
<dbReference type="Gene3D" id="3.40.1160.10">
    <property type="entry name" value="Acetylglutamate kinase-like"/>
    <property type="match status" value="1"/>
</dbReference>
<dbReference type="SUPFAM" id="SSF53633">
    <property type="entry name" value="Carbamate kinase-like"/>
    <property type="match status" value="1"/>
</dbReference>
<dbReference type="Gene3D" id="3.40.605.10">
    <property type="entry name" value="Aldehyde Dehydrogenase, Chain A, domain 1"/>
    <property type="match status" value="1"/>
</dbReference>
<dbReference type="KEGG" id="bbel:109471578"/>
<sequence length="828" mass="89737">MAGRSLCQLKCVKSALKQGKLLNSCNYNYSFVRLNSTLSRRSFANRTDFTTERSIAGVLGAPRWRYVSARDFNDLKGAYAHAPYSRLNGKAIPYRSELKHAKRIVVKLGSAVITRDDECGLALGRLASIVEQVSELHAEGHEMLIVTSGAVAFGKQRLRHEIAMSQSMRQSMRDARARNGNTMKFLEPRACAAAGQSGLMALYDSMFSQYGITCAQVLVTKPDFYNDDNRRNLQSTISELLRMNIVPILNANDAVAPPPEPDKDLLGVISVKDNDSLAARLAAEVQADLLCLLSDVDGIYTAPPGEDSSKLIDTYYPGIQSTIKFGQKSRVGMGGMESKVRAAQWALERGTAVVIANGCRQGSGHAILDIVNGRKTGTFFTEAKVSSVTVETQAENARNGGRVLSSLTAQQRSDIISHLANLLEERKSSILAANQKDMDIARQQGNLSGPMLSRLALSAGKLTNLADGLRQIAASSHQNLDRVLKRIQVADGMELRQITVPIGVLMVIFESRPDCLPQVAALAIASGNGLLLKGGKEATYSNEYLHGLVQESLDLYNAKDAISLVSTREAIYDLLKLEHLIDLVIPRGSSDLVRMIQQASKGIPVLGHSEGICHVYVDKDCDPEMAAKIVLDSKCDYPAACNAMETLLVHRSLLKTPVFDHIIDTLKQEKVSINAGPLLAKALRFGPREAKSMRVEYGGLECCVEAVDGVDDAIKHIHTFGSSHTDVIVTNNANTAEKFLQSVDSACVFHNSSSRFADGYRFGLGAEVGISTARIHSRGPVGVEGLLTTKWVLRGSGNSVGDFAEGGPNSYIHEYLPLEEGAEGSDSE</sequence>
<evidence type="ECO:0000256" key="14">
    <source>
        <dbReference type="ARBA" id="ARBA00023128"/>
    </source>
</evidence>
<dbReference type="EC" id="1.2.1.41" evidence="20"/>
<proteinExistence type="inferred from homology"/>
<dbReference type="HAMAP" id="MF_00412">
    <property type="entry name" value="ProA"/>
    <property type="match status" value="1"/>
</dbReference>
<evidence type="ECO:0000256" key="9">
    <source>
        <dbReference type="ARBA" id="ARBA00022741"/>
    </source>
</evidence>
<evidence type="ECO:0000256" key="18">
    <source>
        <dbReference type="ARBA" id="ARBA00055158"/>
    </source>
</evidence>
<dbReference type="NCBIfam" id="TIGR01027">
    <property type="entry name" value="proB"/>
    <property type="match status" value="1"/>
</dbReference>
<comment type="catalytic activity">
    <reaction evidence="17 20">
        <text>L-glutamate + ATP = L-glutamyl 5-phosphate + ADP</text>
        <dbReference type="Rhea" id="RHEA:14877"/>
        <dbReference type="ChEBI" id="CHEBI:29985"/>
        <dbReference type="ChEBI" id="CHEBI:30616"/>
        <dbReference type="ChEBI" id="CHEBI:58274"/>
        <dbReference type="ChEBI" id="CHEBI:456216"/>
        <dbReference type="EC" id="2.7.2.11"/>
    </reaction>
</comment>
<dbReference type="Proteomes" id="UP000515135">
    <property type="component" value="Unplaced"/>
</dbReference>
<dbReference type="InterPro" id="IPR016162">
    <property type="entry name" value="Ald_DH_N"/>
</dbReference>
<evidence type="ECO:0000256" key="19">
    <source>
        <dbReference type="ARBA" id="ARBA00064272"/>
    </source>
</evidence>
<keyword evidence="8 20" id="KW-0808">Transferase</keyword>
<dbReference type="PROSITE" id="PS01223">
    <property type="entry name" value="PROA"/>
    <property type="match status" value="1"/>
</dbReference>
<evidence type="ECO:0000256" key="11">
    <source>
        <dbReference type="ARBA" id="ARBA00022840"/>
    </source>
</evidence>
<dbReference type="NCBIfam" id="TIGR00407">
    <property type="entry name" value="proA"/>
    <property type="match status" value="1"/>
</dbReference>
<evidence type="ECO:0000256" key="8">
    <source>
        <dbReference type="ARBA" id="ARBA00022679"/>
    </source>
</evidence>
<evidence type="ECO:0000256" key="10">
    <source>
        <dbReference type="ARBA" id="ARBA00022777"/>
    </source>
</evidence>
<comment type="function">
    <text evidence="18">Bifunctional enzyme that converts glutamate to glutamate 5-semialdehyde, an intermediate in the biosynthesis of proline, ornithine and arginine.</text>
</comment>
<keyword evidence="11 20" id="KW-0067">ATP-binding</keyword>
<evidence type="ECO:0000256" key="3">
    <source>
        <dbReference type="ARBA" id="ARBA00005185"/>
    </source>
</evidence>
<keyword evidence="9 20" id="KW-0547">Nucleotide-binding</keyword>
<dbReference type="PANTHER" id="PTHR11063">
    <property type="entry name" value="GLUTAMATE SEMIALDEHYDE DEHYDROGENASE"/>
    <property type="match status" value="1"/>
</dbReference>
<evidence type="ECO:0000256" key="13">
    <source>
        <dbReference type="ARBA" id="ARBA00023002"/>
    </source>
</evidence>
<comment type="similarity">
    <text evidence="5 20">In the N-terminal section; belongs to the glutamate 5-kinase family.</text>
</comment>
<dbReference type="CDD" id="cd07079">
    <property type="entry name" value="ALDH_F18-19_ProA-GPR"/>
    <property type="match status" value="1"/>
</dbReference>
<gene>
    <name evidence="24" type="primary">LOC109471578</name>
</gene>
<dbReference type="CDD" id="cd04256">
    <property type="entry name" value="AAK_P5CS_ProBA"/>
    <property type="match status" value="1"/>
</dbReference>
<dbReference type="FunFam" id="3.40.309.10:FF:000011">
    <property type="entry name" value="Delta-1-pyrroline-5-carboxylate synthase"/>
    <property type="match status" value="1"/>
</dbReference>
<name>A0A6P4YQ06_BRABE</name>
<evidence type="ECO:0000259" key="22">
    <source>
        <dbReference type="Pfam" id="PF00696"/>
    </source>
</evidence>
<comment type="catalytic activity">
    <reaction evidence="16 20">
        <text>L-glutamate 5-semialdehyde + phosphate + NADP(+) = L-glutamyl 5-phosphate + NADPH + H(+)</text>
        <dbReference type="Rhea" id="RHEA:19541"/>
        <dbReference type="ChEBI" id="CHEBI:15378"/>
        <dbReference type="ChEBI" id="CHEBI:43474"/>
        <dbReference type="ChEBI" id="CHEBI:57783"/>
        <dbReference type="ChEBI" id="CHEBI:58066"/>
        <dbReference type="ChEBI" id="CHEBI:58274"/>
        <dbReference type="ChEBI" id="CHEBI:58349"/>
        <dbReference type="EC" id="1.2.1.41"/>
    </reaction>
</comment>
<dbReference type="InterPro" id="IPR016161">
    <property type="entry name" value="Ald_DH/histidinol_DH"/>
</dbReference>
<dbReference type="HAMAP" id="MF_00456">
    <property type="entry name" value="ProB"/>
    <property type="match status" value="1"/>
</dbReference>
<dbReference type="RefSeq" id="XP_019626488.1">
    <property type="nucleotide sequence ID" value="XM_019770929.1"/>
</dbReference>
<feature type="domain" description="Aspartate/glutamate/uridylate kinase" evidence="22">
    <location>
        <begin position="102"/>
        <end position="357"/>
    </location>
</feature>
<evidence type="ECO:0000256" key="2">
    <source>
        <dbReference type="ARBA" id="ARBA00004985"/>
    </source>
</evidence>
<evidence type="ECO:0000256" key="17">
    <source>
        <dbReference type="ARBA" id="ARBA00049141"/>
    </source>
</evidence>
<dbReference type="InterPro" id="IPR019797">
    <property type="entry name" value="Glutamate_5-kinase_CS"/>
</dbReference>
<feature type="domain" description="Aldehyde dehydrogenase" evidence="21">
    <location>
        <begin position="378"/>
        <end position="689"/>
    </location>
</feature>
<evidence type="ECO:0000256" key="16">
    <source>
        <dbReference type="ARBA" id="ARBA00049024"/>
    </source>
</evidence>
<evidence type="ECO:0000256" key="20">
    <source>
        <dbReference type="PIRNR" id="PIRNR036429"/>
    </source>
</evidence>
<dbReference type="Pfam" id="PF00171">
    <property type="entry name" value="Aldedh"/>
    <property type="match status" value="1"/>
</dbReference>
<evidence type="ECO:0000256" key="1">
    <source>
        <dbReference type="ARBA" id="ARBA00004305"/>
    </source>
</evidence>
<reference evidence="24" key="1">
    <citation type="submission" date="2025-08" db="UniProtKB">
        <authorList>
            <consortium name="RefSeq"/>
        </authorList>
    </citation>
    <scope>IDENTIFICATION</scope>
    <source>
        <tissue evidence="24">Gonad</tissue>
    </source>
</reference>
<dbReference type="AlphaFoldDB" id="A0A6P4YQ06"/>
<evidence type="ECO:0000256" key="15">
    <source>
        <dbReference type="ARBA" id="ARBA00023268"/>
    </source>
</evidence>
<dbReference type="UniPathway" id="UPA00098">
    <property type="reaction ID" value="UER00359"/>
</dbReference>
<evidence type="ECO:0000256" key="4">
    <source>
        <dbReference type="ARBA" id="ARBA00006300"/>
    </source>
</evidence>
<dbReference type="PANTHER" id="PTHR11063:SF8">
    <property type="entry name" value="DELTA-1-PYRROLINE-5-CARBOXYLATE SYNTHASE"/>
    <property type="match status" value="1"/>
</dbReference>
<protein>
    <recommendedName>
        <fullName evidence="20">Delta-1-pyrroline-5-carboxylate synthase</fullName>
    </recommendedName>
    <domain>
        <recommendedName>
            <fullName evidence="20">Glutamate 5-kinase</fullName>
            <shortName evidence="20">GK</shortName>
            <ecNumber evidence="20">2.7.2.11</ecNumber>
        </recommendedName>
        <alternativeName>
            <fullName evidence="20">Gamma-glutamyl kinase</fullName>
        </alternativeName>
    </domain>
    <domain>
        <recommendedName>
            <fullName evidence="20">Gamma-glutamyl phosphate reductase</fullName>
            <shortName evidence="20">GPR</shortName>
            <ecNumber evidence="20">1.2.1.41</ecNumber>
        </recommendedName>
        <alternativeName>
            <fullName evidence="20">Glutamate-5-semialdehyde dehydrogenase</fullName>
        </alternativeName>
        <alternativeName>
            <fullName evidence="20">Glutamyl-gamma-semialdehyde dehydrogenase</fullName>
        </alternativeName>
    </domain>
</protein>
<dbReference type="GeneID" id="109471578"/>
<evidence type="ECO:0000256" key="6">
    <source>
        <dbReference type="ARBA" id="ARBA00022605"/>
    </source>
</evidence>
<comment type="similarity">
    <text evidence="4 20">In the C-terminal section; belongs to the gamma-glutamyl phosphate reductase family.</text>
</comment>
<dbReference type="InterPro" id="IPR016163">
    <property type="entry name" value="Ald_DH_C"/>
</dbReference>
<dbReference type="InterPro" id="IPR001057">
    <property type="entry name" value="Glu/AcGlu_kinase"/>
</dbReference>
<dbReference type="Gene3D" id="3.40.309.10">
    <property type="entry name" value="Aldehyde Dehydrogenase, Chain A, domain 2"/>
    <property type="match status" value="1"/>
</dbReference>
<evidence type="ECO:0000259" key="21">
    <source>
        <dbReference type="Pfam" id="PF00171"/>
    </source>
</evidence>
<dbReference type="Pfam" id="PF00696">
    <property type="entry name" value="AA_kinase"/>
    <property type="match status" value="1"/>
</dbReference>
<dbReference type="InterPro" id="IPR036393">
    <property type="entry name" value="AceGlu_kinase-like_sf"/>
</dbReference>
<dbReference type="InterPro" id="IPR020593">
    <property type="entry name" value="G-glutamylP_reductase_CS"/>
</dbReference>
<dbReference type="InterPro" id="IPR041744">
    <property type="entry name" value="G5K_ProBA"/>
</dbReference>
<keyword evidence="10 20" id="KW-0418">Kinase</keyword>
<dbReference type="PROSITE" id="PS00902">
    <property type="entry name" value="GLUTAMATE_5_KINASE"/>
    <property type="match status" value="1"/>
</dbReference>
<dbReference type="EC" id="2.7.2.11" evidence="20"/>
<keyword evidence="7 20" id="KW-0641">Proline biosynthesis</keyword>
<comment type="pathway">
    <text evidence="3 20">Amino-acid biosynthesis; L-proline biosynthesis; L-glutamate 5-semialdehyde from L-glutamate: step 1/2.</text>
</comment>
<dbReference type="NCBIfam" id="NF001221">
    <property type="entry name" value="PRK00197.1"/>
    <property type="match status" value="1"/>
</dbReference>
<dbReference type="GO" id="GO:0005759">
    <property type="term" value="C:mitochondrial matrix"/>
    <property type="evidence" value="ECO:0007669"/>
    <property type="project" value="UniProtKB-SubCell"/>
</dbReference>
<keyword evidence="14" id="KW-0496">Mitochondrion</keyword>
<keyword evidence="23" id="KW-1185">Reference proteome</keyword>
<comment type="pathway">
    <text evidence="2 20">Amino-acid biosynthesis; L-proline biosynthesis; L-glutamate 5-semialdehyde from L-glutamate: step 2/2.</text>
</comment>
<comment type="subcellular location">
    <subcellularLocation>
        <location evidence="1">Mitochondrion matrix</location>
    </subcellularLocation>
</comment>
<dbReference type="InterPro" id="IPR015590">
    <property type="entry name" value="Aldehyde_DH_dom"/>
</dbReference>
<dbReference type="InterPro" id="IPR000965">
    <property type="entry name" value="GPR_dom"/>
</dbReference>
<dbReference type="FunFam" id="3.40.1160.10:FF:000010">
    <property type="entry name" value="Delta-1-pyrroline-5-carboxylate synthase"/>
    <property type="match status" value="1"/>
</dbReference>
<dbReference type="GO" id="GO:0004349">
    <property type="term" value="F:glutamate 5-kinase activity"/>
    <property type="evidence" value="ECO:0007669"/>
    <property type="project" value="UniProtKB-UniRule"/>
</dbReference>
<keyword evidence="15" id="KW-0511">Multifunctional enzyme</keyword>
<dbReference type="InterPro" id="IPR005766">
    <property type="entry name" value="P5_carboxy_syn"/>
</dbReference>
<evidence type="ECO:0000256" key="7">
    <source>
        <dbReference type="ARBA" id="ARBA00022650"/>
    </source>
</evidence>
<dbReference type="PRINTS" id="PR00474">
    <property type="entry name" value="GLU5KINASE"/>
</dbReference>
<evidence type="ECO:0000313" key="24">
    <source>
        <dbReference type="RefSeq" id="XP_019626488.1"/>
    </source>
</evidence>
<keyword evidence="6 20" id="KW-0028">Amino-acid biosynthesis</keyword>
<keyword evidence="13 20" id="KW-0560">Oxidoreductase</keyword>
<dbReference type="GO" id="GO:0004350">
    <property type="term" value="F:glutamate-5-semialdehyde dehydrogenase activity"/>
    <property type="evidence" value="ECO:0007669"/>
    <property type="project" value="UniProtKB-UniRule"/>
</dbReference>
<dbReference type="NCBIfam" id="TIGR01092">
    <property type="entry name" value="P5CS"/>
    <property type="match status" value="1"/>
</dbReference>
<dbReference type="InterPro" id="IPR005715">
    <property type="entry name" value="Glu_5kinase/COase_Synthase"/>
</dbReference>
<dbReference type="SUPFAM" id="SSF53720">
    <property type="entry name" value="ALDH-like"/>
    <property type="match status" value="1"/>
</dbReference>
<dbReference type="GO" id="GO:0005524">
    <property type="term" value="F:ATP binding"/>
    <property type="evidence" value="ECO:0007669"/>
    <property type="project" value="UniProtKB-UniRule"/>
</dbReference>
<evidence type="ECO:0000256" key="12">
    <source>
        <dbReference type="ARBA" id="ARBA00022857"/>
    </source>
</evidence>